<feature type="region of interest" description="Disordered" evidence="1">
    <location>
        <begin position="1"/>
        <end position="70"/>
    </location>
</feature>
<evidence type="ECO:0000313" key="2">
    <source>
        <dbReference type="EMBL" id="GAA3962713.1"/>
    </source>
</evidence>
<dbReference type="EMBL" id="BAABBO010000009">
    <property type="protein sequence ID" value="GAA3962713.1"/>
    <property type="molecule type" value="Genomic_DNA"/>
</dbReference>
<gene>
    <name evidence="2" type="ORF">GCM10022278_20800</name>
</gene>
<dbReference type="Proteomes" id="UP001501337">
    <property type="component" value="Unassembled WGS sequence"/>
</dbReference>
<dbReference type="RefSeq" id="WP_344806003.1">
    <property type="nucleotide sequence ID" value="NZ_BAABBO010000009.1"/>
</dbReference>
<sequence length="70" mass="8381">MISPSDFLKKHGFEEEEEKEHTLEENSKERARKIQRPNAGTPHDWEDWERYKATHEEADNADDAKRQDDQ</sequence>
<organism evidence="2 3">
    <name type="scientific">Allohahella marinimesophila</name>
    <dbReference type="NCBI Taxonomy" id="1054972"/>
    <lineage>
        <taxon>Bacteria</taxon>
        <taxon>Pseudomonadati</taxon>
        <taxon>Pseudomonadota</taxon>
        <taxon>Gammaproteobacteria</taxon>
        <taxon>Oceanospirillales</taxon>
        <taxon>Hahellaceae</taxon>
        <taxon>Allohahella</taxon>
    </lineage>
</organism>
<proteinExistence type="predicted"/>
<comment type="caution">
    <text evidence="2">The sequence shown here is derived from an EMBL/GenBank/DDBJ whole genome shotgun (WGS) entry which is preliminary data.</text>
</comment>
<evidence type="ECO:0000313" key="3">
    <source>
        <dbReference type="Proteomes" id="UP001501337"/>
    </source>
</evidence>
<feature type="compositionally biased region" description="Basic and acidic residues" evidence="1">
    <location>
        <begin position="43"/>
        <end position="70"/>
    </location>
</feature>
<reference evidence="3" key="1">
    <citation type="journal article" date="2019" name="Int. J. Syst. Evol. Microbiol.">
        <title>The Global Catalogue of Microorganisms (GCM) 10K type strain sequencing project: providing services to taxonomists for standard genome sequencing and annotation.</title>
        <authorList>
            <consortium name="The Broad Institute Genomics Platform"/>
            <consortium name="The Broad Institute Genome Sequencing Center for Infectious Disease"/>
            <person name="Wu L."/>
            <person name="Ma J."/>
        </authorList>
    </citation>
    <scope>NUCLEOTIDE SEQUENCE [LARGE SCALE GENOMIC DNA]</scope>
    <source>
        <strain evidence="3">JCM 17555</strain>
    </source>
</reference>
<name>A0ABP7PB72_9GAMM</name>
<feature type="compositionally biased region" description="Basic and acidic residues" evidence="1">
    <location>
        <begin position="7"/>
        <end position="29"/>
    </location>
</feature>
<accession>A0ABP7PB72</accession>
<protein>
    <submittedName>
        <fullName evidence="2">Uncharacterized protein</fullName>
    </submittedName>
</protein>
<evidence type="ECO:0000256" key="1">
    <source>
        <dbReference type="SAM" id="MobiDB-lite"/>
    </source>
</evidence>
<keyword evidence="3" id="KW-1185">Reference proteome</keyword>